<dbReference type="Proteomes" id="UP000801492">
    <property type="component" value="Unassembled WGS sequence"/>
</dbReference>
<dbReference type="InterPro" id="IPR049012">
    <property type="entry name" value="Mutator_transp_dom"/>
</dbReference>
<feature type="domain" description="Mutator-like transposase" evidence="2">
    <location>
        <begin position="66"/>
        <end position="166"/>
    </location>
</feature>
<feature type="compositionally biased region" description="Basic and acidic residues" evidence="1">
    <location>
        <begin position="211"/>
        <end position="221"/>
    </location>
</feature>
<evidence type="ECO:0000259" key="2">
    <source>
        <dbReference type="Pfam" id="PF20700"/>
    </source>
</evidence>
<gene>
    <name evidence="3" type="ORF">ILUMI_24668</name>
</gene>
<proteinExistence type="predicted"/>
<feature type="region of interest" description="Disordered" evidence="1">
    <location>
        <begin position="197"/>
        <end position="227"/>
    </location>
</feature>
<dbReference type="OrthoDB" id="10069847at2759"/>
<evidence type="ECO:0000256" key="1">
    <source>
        <dbReference type="SAM" id="MobiDB-lite"/>
    </source>
</evidence>
<accession>A0A8K0C9T4</accession>
<evidence type="ECO:0000313" key="4">
    <source>
        <dbReference type="Proteomes" id="UP000801492"/>
    </source>
</evidence>
<dbReference type="EMBL" id="VTPC01090731">
    <property type="protein sequence ID" value="KAF2881511.1"/>
    <property type="molecule type" value="Genomic_DNA"/>
</dbReference>
<keyword evidence="4" id="KW-1185">Reference proteome</keyword>
<name>A0A8K0C9T4_IGNLU</name>
<dbReference type="Pfam" id="PF20700">
    <property type="entry name" value="Mutator"/>
    <property type="match status" value="2"/>
</dbReference>
<protein>
    <recommendedName>
        <fullName evidence="2">Mutator-like transposase domain-containing protein</fullName>
    </recommendedName>
</protein>
<reference evidence="3" key="1">
    <citation type="submission" date="2019-08" db="EMBL/GenBank/DDBJ databases">
        <title>The genome of the North American firefly Photinus pyralis.</title>
        <authorList>
            <consortium name="Photinus pyralis genome working group"/>
            <person name="Fallon T.R."/>
            <person name="Sander Lower S.E."/>
            <person name="Weng J.-K."/>
        </authorList>
    </citation>
    <scope>NUCLEOTIDE SEQUENCE</scope>
    <source>
        <strain evidence="3">TRF0915ILg1</strain>
        <tissue evidence="3">Whole body</tissue>
    </source>
</reference>
<organism evidence="3 4">
    <name type="scientific">Ignelater luminosus</name>
    <name type="common">Cucubano</name>
    <name type="synonym">Pyrophorus luminosus</name>
    <dbReference type="NCBI Taxonomy" id="2038154"/>
    <lineage>
        <taxon>Eukaryota</taxon>
        <taxon>Metazoa</taxon>
        <taxon>Ecdysozoa</taxon>
        <taxon>Arthropoda</taxon>
        <taxon>Hexapoda</taxon>
        <taxon>Insecta</taxon>
        <taxon>Pterygota</taxon>
        <taxon>Neoptera</taxon>
        <taxon>Endopterygota</taxon>
        <taxon>Coleoptera</taxon>
        <taxon>Polyphaga</taxon>
        <taxon>Elateriformia</taxon>
        <taxon>Elateroidea</taxon>
        <taxon>Elateridae</taxon>
        <taxon>Agrypninae</taxon>
        <taxon>Pyrophorini</taxon>
        <taxon>Ignelater</taxon>
    </lineage>
</organism>
<feature type="domain" description="Mutator-like transposase" evidence="2">
    <location>
        <begin position="8"/>
        <end position="63"/>
    </location>
</feature>
<evidence type="ECO:0000313" key="3">
    <source>
        <dbReference type="EMBL" id="KAF2881511.1"/>
    </source>
</evidence>
<dbReference type="AlphaFoldDB" id="A0A8K0C9T4"/>
<comment type="caution">
    <text evidence="3">The sequence shown here is derived from an EMBL/GenBank/DDBJ whole genome shotgun (WGS) entry which is preliminary data.</text>
</comment>
<sequence length="227" mass="26059">MGEKICNCHHVLVSKSWEKAALLKMKEAARKEADFDSEYGHLDKNGIPCITVVADGCWSKRSYRSICISAERNNETPKTHACFRNLTGSSTRMESTILVKESKNSLSMYGIEYIKLIADGDSSTYKGIVMAKLTVEKIKCRNKLEALSTERRFPIKVRSLLTASILRLRKGATSAIKYGKEMTYWFTIRKQERFDYQPEKDDHYGRRRIREKKESVPRGDEVPSFSI</sequence>